<dbReference type="STRING" id="411945.GA0061102_102099"/>
<protein>
    <submittedName>
        <fullName evidence="1">Uncharacterized protein</fullName>
    </submittedName>
</protein>
<name>A0A1C3W0A9_9HYPH</name>
<keyword evidence="2" id="KW-1185">Reference proteome</keyword>
<evidence type="ECO:0000313" key="2">
    <source>
        <dbReference type="Proteomes" id="UP000199435"/>
    </source>
</evidence>
<organism evidence="1 2">
    <name type="scientific">Rhizobium miluonense</name>
    <dbReference type="NCBI Taxonomy" id="411945"/>
    <lineage>
        <taxon>Bacteria</taxon>
        <taxon>Pseudomonadati</taxon>
        <taxon>Pseudomonadota</taxon>
        <taxon>Alphaproteobacteria</taxon>
        <taxon>Hyphomicrobiales</taxon>
        <taxon>Rhizobiaceae</taxon>
        <taxon>Rhizobium/Agrobacterium group</taxon>
        <taxon>Rhizobium</taxon>
    </lineage>
</organism>
<evidence type="ECO:0000313" key="1">
    <source>
        <dbReference type="EMBL" id="SCB33356.1"/>
    </source>
</evidence>
<dbReference type="OrthoDB" id="8276977at2"/>
<sequence length="210" mass="22416">MSLTLSRYLKDFSAEQTPPADFSDTVFAEPAEFPEPALEPPVDVEAERRAAYAEGHEAATQDLSQKHQAELDAVTASFRAEMDALRAQYEEQAAQKIAADLARIATTLGQAISADAAAVLAPVMTETLTTKAVADLSDLVRTAILDGSAGPVSVSGPRHLFEALEAHLGEEAAFLRHVEVEDVDLTVTIGESVLVTRMSAWAAGLKEILK</sequence>
<proteinExistence type="predicted"/>
<gene>
    <name evidence="1" type="ORF">GA0061102_102099</name>
</gene>
<accession>A0A1C3W0A9</accession>
<dbReference type="RefSeq" id="WP_092851349.1">
    <property type="nucleotide sequence ID" value="NZ_FMAH01000020.1"/>
</dbReference>
<dbReference type="AlphaFoldDB" id="A0A1C3W0A9"/>
<dbReference type="Proteomes" id="UP000199435">
    <property type="component" value="Unassembled WGS sequence"/>
</dbReference>
<dbReference type="EMBL" id="FMAH01000020">
    <property type="protein sequence ID" value="SCB33356.1"/>
    <property type="molecule type" value="Genomic_DNA"/>
</dbReference>
<reference evidence="2" key="1">
    <citation type="submission" date="2016-08" db="EMBL/GenBank/DDBJ databases">
        <authorList>
            <person name="Varghese N."/>
            <person name="Submissions Spin"/>
        </authorList>
    </citation>
    <scope>NUCLEOTIDE SEQUENCE [LARGE SCALE GENOMIC DNA]</scope>
    <source>
        <strain evidence="2">HAMBI 2971</strain>
    </source>
</reference>